<dbReference type="Pfam" id="PF00106">
    <property type="entry name" value="adh_short"/>
    <property type="match status" value="1"/>
</dbReference>
<keyword evidence="2" id="KW-0732">Signal</keyword>
<dbReference type="PANTHER" id="PTHR43157:SF31">
    <property type="entry name" value="PHOSPHATIDYLINOSITOL-GLYCAN BIOSYNTHESIS CLASS F PROTEIN"/>
    <property type="match status" value="1"/>
</dbReference>
<dbReference type="PANTHER" id="PTHR43157">
    <property type="entry name" value="PHOSPHATIDYLINOSITOL-GLYCAN BIOSYNTHESIS CLASS F PROTEIN-RELATED"/>
    <property type="match status" value="1"/>
</dbReference>
<evidence type="ECO:0000313" key="3">
    <source>
        <dbReference type="EMBL" id="KAL0269082.1"/>
    </source>
</evidence>
<comment type="caution">
    <text evidence="3">The sequence shown here is derived from an EMBL/GenBank/DDBJ whole genome shotgun (WGS) entry which is preliminary data.</text>
</comment>
<proteinExistence type="predicted"/>
<gene>
    <name evidence="3" type="ORF">PYX00_006918</name>
</gene>
<feature type="chain" id="PRO_5043968638" description="Retinol dehydrogenase 14" evidence="2">
    <location>
        <begin position="21"/>
        <end position="198"/>
    </location>
</feature>
<evidence type="ECO:0000256" key="2">
    <source>
        <dbReference type="SAM" id="SignalP"/>
    </source>
</evidence>
<accession>A0AAW2HH72</accession>
<sequence>MGHFLLTNLLLDLLVQSAPSRIINVTAATHTRGKINKEDLNSDKQYSELDAYNQSKLANILFTMELSERLKDKGVTVNAVNPGSALTGLYRKHDSSIGRGIGDFLTKPFMWIFFKSPQGGAQTTLYAALDPALEKVTGKYFEDCKEKEIVPHAKDGATAKWLWAVSEKWTRLSYHRKFLFSDEEPKHDPNDEGNVVIT</sequence>
<keyword evidence="1" id="KW-0560">Oxidoreductase</keyword>
<reference evidence="3" key="1">
    <citation type="journal article" date="2024" name="Gigascience">
        <title>Chromosome-level genome of the poultry shaft louse Menopon gallinae provides insight into the host-switching and adaptive evolution of parasitic lice.</title>
        <authorList>
            <person name="Xu Y."/>
            <person name="Ma L."/>
            <person name="Liu S."/>
            <person name="Liang Y."/>
            <person name="Liu Q."/>
            <person name="He Z."/>
            <person name="Tian L."/>
            <person name="Duan Y."/>
            <person name="Cai W."/>
            <person name="Li H."/>
            <person name="Song F."/>
        </authorList>
    </citation>
    <scope>NUCLEOTIDE SEQUENCE</scope>
    <source>
        <strain evidence="3">Cailab_2023a</strain>
    </source>
</reference>
<dbReference type="AlphaFoldDB" id="A0AAW2HH72"/>
<dbReference type="InterPro" id="IPR036291">
    <property type="entry name" value="NAD(P)-bd_dom_sf"/>
</dbReference>
<name>A0AAW2HH72_9NEOP</name>
<dbReference type="SUPFAM" id="SSF51735">
    <property type="entry name" value="NAD(P)-binding Rossmann-fold domains"/>
    <property type="match status" value="1"/>
</dbReference>
<dbReference type="EMBL" id="JARGDH010000004">
    <property type="protein sequence ID" value="KAL0269082.1"/>
    <property type="molecule type" value="Genomic_DNA"/>
</dbReference>
<dbReference type="Gene3D" id="3.40.50.720">
    <property type="entry name" value="NAD(P)-binding Rossmann-like Domain"/>
    <property type="match status" value="1"/>
</dbReference>
<dbReference type="InterPro" id="IPR002347">
    <property type="entry name" value="SDR_fam"/>
</dbReference>
<organism evidence="3">
    <name type="scientific">Menopon gallinae</name>
    <name type="common">poultry shaft louse</name>
    <dbReference type="NCBI Taxonomy" id="328185"/>
    <lineage>
        <taxon>Eukaryota</taxon>
        <taxon>Metazoa</taxon>
        <taxon>Ecdysozoa</taxon>
        <taxon>Arthropoda</taxon>
        <taxon>Hexapoda</taxon>
        <taxon>Insecta</taxon>
        <taxon>Pterygota</taxon>
        <taxon>Neoptera</taxon>
        <taxon>Paraneoptera</taxon>
        <taxon>Psocodea</taxon>
        <taxon>Troctomorpha</taxon>
        <taxon>Phthiraptera</taxon>
        <taxon>Amblycera</taxon>
        <taxon>Menoponidae</taxon>
        <taxon>Menopon</taxon>
    </lineage>
</organism>
<dbReference type="GO" id="GO:0016491">
    <property type="term" value="F:oxidoreductase activity"/>
    <property type="evidence" value="ECO:0007669"/>
    <property type="project" value="UniProtKB-KW"/>
</dbReference>
<evidence type="ECO:0008006" key="4">
    <source>
        <dbReference type="Google" id="ProtNLM"/>
    </source>
</evidence>
<evidence type="ECO:0000256" key="1">
    <source>
        <dbReference type="ARBA" id="ARBA00023002"/>
    </source>
</evidence>
<feature type="signal peptide" evidence="2">
    <location>
        <begin position="1"/>
        <end position="20"/>
    </location>
</feature>
<protein>
    <recommendedName>
        <fullName evidence="4">Retinol dehydrogenase 14</fullName>
    </recommendedName>
</protein>